<name>A0A2T4G3Q6_9PSED</name>
<organism evidence="1 2">
    <name type="scientific">Pseudomonas palleroniana</name>
    <dbReference type="NCBI Taxonomy" id="191390"/>
    <lineage>
        <taxon>Bacteria</taxon>
        <taxon>Pseudomonadati</taxon>
        <taxon>Pseudomonadota</taxon>
        <taxon>Gammaproteobacteria</taxon>
        <taxon>Pseudomonadales</taxon>
        <taxon>Pseudomonadaceae</taxon>
        <taxon>Pseudomonas</taxon>
    </lineage>
</organism>
<keyword evidence="2" id="KW-1185">Reference proteome</keyword>
<protein>
    <submittedName>
        <fullName evidence="1">Uncharacterized protein</fullName>
    </submittedName>
</protein>
<sequence length="133" mass="14767">MVAIFQLRNITRLVLIVPTLCVGMPLETLRVTPWDAERPGMHSHAERGNDRLGCDFPASECHATGFDRSHALRGNASCDALRHALGRRAPRYAFPRGAWERTGQPTQTKTASTKGGRFHCNKQSVLTCDLPAW</sequence>
<dbReference type="AlphaFoldDB" id="A0A2T4G3Q6"/>
<reference evidence="1 2" key="1">
    <citation type="submission" date="2018-03" db="EMBL/GenBank/DDBJ databases">
        <title>Draft genome sequence of the type strain of Pseudomonas palleroniana LMG 23076, isolated from rice in Cameroon.</title>
        <authorList>
            <person name="Tambong J.T."/>
        </authorList>
    </citation>
    <scope>NUCLEOTIDE SEQUENCE [LARGE SCALE GENOMIC DNA]</scope>
    <source>
        <strain evidence="1 2">LMG 23076</strain>
    </source>
</reference>
<gene>
    <name evidence="1" type="ORF">C9383_06225</name>
</gene>
<dbReference type="EMBL" id="PYWX01000018">
    <property type="protein sequence ID" value="PTC30247.1"/>
    <property type="molecule type" value="Genomic_DNA"/>
</dbReference>
<evidence type="ECO:0000313" key="1">
    <source>
        <dbReference type="EMBL" id="PTC30247.1"/>
    </source>
</evidence>
<evidence type="ECO:0000313" key="2">
    <source>
        <dbReference type="Proteomes" id="UP000240476"/>
    </source>
</evidence>
<dbReference type="Proteomes" id="UP000240476">
    <property type="component" value="Unassembled WGS sequence"/>
</dbReference>
<accession>A0A2T4G3Q6</accession>
<proteinExistence type="predicted"/>
<comment type="caution">
    <text evidence="1">The sequence shown here is derived from an EMBL/GenBank/DDBJ whole genome shotgun (WGS) entry which is preliminary data.</text>
</comment>